<keyword evidence="2" id="KW-1185">Reference proteome</keyword>
<evidence type="ECO:0000313" key="1">
    <source>
        <dbReference type="EMBL" id="CAI9592559.1"/>
    </source>
</evidence>
<comment type="caution">
    <text evidence="1">The sequence shown here is derived from an EMBL/GenBank/DDBJ whole genome shotgun (WGS) entry which is preliminary data.</text>
</comment>
<protein>
    <submittedName>
        <fullName evidence="1">Uncharacterized protein</fullName>
    </submittedName>
</protein>
<dbReference type="Proteomes" id="UP001162483">
    <property type="component" value="Unassembled WGS sequence"/>
</dbReference>
<reference evidence="1" key="1">
    <citation type="submission" date="2023-05" db="EMBL/GenBank/DDBJ databases">
        <authorList>
            <person name="Stuckert A."/>
        </authorList>
    </citation>
    <scope>NUCLEOTIDE SEQUENCE</scope>
</reference>
<sequence>MISVAPSVPPVIAHQCHLTLPINATCQCPSMPHISAYHCTSMPHSSAHQNCLSISASQCHLSVTVIAAYKCCQSV</sequence>
<gene>
    <name evidence="1" type="ORF">SPARVUS_LOCUS11388082</name>
</gene>
<accession>A0ABN9F685</accession>
<proteinExistence type="predicted"/>
<name>A0ABN9F685_9NEOB</name>
<evidence type="ECO:0000313" key="2">
    <source>
        <dbReference type="Proteomes" id="UP001162483"/>
    </source>
</evidence>
<dbReference type="EMBL" id="CATNWA010016427">
    <property type="protein sequence ID" value="CAI9592559.1"/>
    <property type="molecule type" value="Genomic_DNA"/>
</dbReference>
<organism evidence="1 2">
    <name type="scientific">Staurois parvus</name>
    <dbReference type="NCBI Taxonomy" id="386267"/>
    <lineage>
        <taxon>Eukaryota</taxon>
        <taxon>Metazoa</taxon>
        <taxon>Chordata</taxon>
        <taxon>Craniata</taxon>
        <taxon>Vertebrata</taxon>
        <taxon>Euteleostomi</taxon>
        <taxon>Amphibia</taxon>
        <taxon>Batrachia</taxon>
        <taxon>Anura</taxon>
        <taxon>Neobatrachia</taxon>
        <taxon>Ranoidea</taxon>
        <taxon>Ranidae</taxon>
        <taxon>Staurois</taxon>
    </lineage>
</organism>
<feature type="non-terminal residue" evidence="1">
    <location>
        <position position="75"/>
    </location>
</feature>